<keyword evidence="2" id="KW-0732">Signal</keyword>
<feature type="chain" id="PRO_5023012205" evidence="2">
    <location>
        <begin position="25"/>
        <end position="224"/>
    </location>
</feature>
<sequence length="224" mass="26380">MMKNNLMRFHGVVWVYECISLLTGSSIFCAQKADDNKICMLNWVVDSHPEWKDLAKKVFDNDQFKFEAMFEEDFVERRTFHEYVMREETNVTFERGESSRQGEASNKKIPDYFLKFQELILTNNECLNNKLDLLIKEVESLKDMLKEKVNQIVENNDNIPRDDNNDEGLSTSSQKEHEERDFTFTVLRSPYTTKSDSTKPKKERIEFNAQGFEAPTFKLLSQDL</sequence>
<dbReference type="EMBL" id="SSTE01001516">
    <property type="protein sequence ID" value="KAA0065453.1"/>
    <property type="molecule type" value="Genomic_DNA"/>
</dbReference>
<accession>A0A5A7VB98</accession>
<evidence type="ECO:0000256" key="1">
    <source>
        <dbReference type="SAM" id="MobiDB-lite"/>
    </source>
</evidence>
<reference evidence="3 4" key="1">
    <citation type="submission" date="2019-08" db="EMBL/GenBank/DDBJ databases">
        <title>Draft genome sequences of two oriental melons (Cucumis melo L. var makuwa).</title>
        <authorList>
            <person name="Kwon S.-Y."/>
        </authorList>
    </citation>
    <scope>NUCLEOTIDE SEQUENCE [LARGE SCALE GENOMIC DNA]</scope>
    <source>
        <strain evidence="4">cv. SW 3</strain>
        <tissue evidence="3">Leaf</tissue>
    </source>
</reference>
<organism evidence="3 4">
    <name type="scientific">Cucumis melo var. makuwa</name>
    <name type="common">Oriental melon</name>
    <dbReference type="NCBI Taxonomy" id="1194695"/>
    <lineage>
        <taxon>Eukaryota</taxon>
        <taxon>Viridiplantae</taxon>
        <taxon>Streptophyta</taxon>
        <taxon>Embryophyta</taxon>
        <taxon>Tracheophyta</taxon>
        <taxon>Spermatophyta</taxon>
        <taxon>Magnoliopsida</taxon>
        <taxon>eudicotyledons</taxon>
        <taxon>Gunneridae</taxon>
        <taxon>Pentapetalae</taxon>
        <taxon>rosids</taxon>
        <taxon>fabids</taxon>
        <taxon>Cucurbitales</taxon>
        <taxon>Cucurbitaceae</taxon>
        <taxon>Benincaseae</taxon>
        <taxon>Cucumis</taxon>
    </lineage>
</organism>
<dbReference type="Proteomes" id="UP000321393">
    <property type="component" value="Unassembled WGS sequence"/>
</dbReference>
<feature type="region of interest" description="Disordered" evidence="1">
    <location>
        <begin position="153"/>
        <end position="203"/>
    </location>
</feature>
<feature type="signal peptide" evidence="2">
    <location>
        <begin position="1"/>
        <end position="24"/>
    </location>
</feature>
<proteinExistence type="predicted"/>
<evidence type="ECO:0000313" key="4">
    <source>
        <dbReference type="Proteomes" id="UP000321393"/>
    </source>
</evidence>
<comment type="caution">
    <text evidence="3">The sequence shown here is derived from an EMBL/GenBank/DDBJ whole genome shotgun (WGS) entry which is preliminary data.</text>
</comment>
<evidence type="ECO:0000256" key="2">
    <source>
        <dbReference type="SAM" id="SignalP"/>
    </source>
</evidence>
<evidence type="ECO:0000313" key="3">
    <source>
        <dbReference type="EMBL" id="KAA0065453.1"/>
    </source>
</evidence>
<gene>
    <name evidence="3" type="ORF">E6C27_scaffold17G001390</name>
</gene>
<dbReference type="AlphaFoldDB" id="A0A5A7VB98"/>
<protein>
    <submittedName>
        <fullName evidence="3">Uncharacterized protein</fullName>
    </submittedName>
</protein>
<name>A0A5A7VB98_CUCMM</name>